<dbReference type="EMBL" id="CAJVPZ010058450">
    <property type="protein sequence ID" value="CAG8788032.1"/>
    <property type="molecule type" value="Genomic_DNA"/>
</dbReference>
<protein>
    <submittedName>
        <fullName evidence="1">7129_t:CDS:1</fullName>
    </submittedName>
</protein>
<organism evidence="1 2">
    <name type="scientific">Racocetra fulgida</name>
    <dbReference type="NCBI Taxonomy" id="60492"/>
    <lineage>
        <taxon>Eukaryota</taxon>
        <taxon>Fungi</taxon>
        <taxon>Fungi incertae sedis</taxon>
        <taxon>Mucoromycota</taxon>
        <taxon>Glomeromycotina</taxon>
        <taxon>Glomeromycetes</taxon>
        <taxon>Diversisporales</taxon>
        <taxon>Gigasporaceae</taxon>
        <taxon>Racocetra</taxon>
    </lineage>
</organism>
<sequence>MCKTRPYVGIYGNEKTIEVQEMITAVKALGGIHDKEFENNM</sequence>
<evidence type="ECO:0000313" key="2">
    <source>
        <dbReference type="Proteomes" id="UP000789396"/>
    </source>
</evidence>
<accession>A0A9N9P6A1</accession>
<evidence type="ECO:0000313" key="1">
    <source>
        <dbReference type="EMBL" id="CAG8788032.1"/>
    </source>
</evidence>
<comment type="caution">
    <text evidence="1">The sequence shown here is derived from an EMBL/GenBank/DDBJ whole genome shotgun (WGS) entry which is preliminary data.</text>
</comment>
<reference evidence="1" key="1">
    <citation type="submission" date="2021-06" db="EMBL/GenBank/DDBJ databases">
        <authorList>
            <person name="Kallberg Y."/>
            <person name="Tangrot J."/>
            <person name="Rosling A."/>
        </authorList>
    </citation>
    <scope>NUCLEOTIDE SEQUENCE</scope>
    <source>
        <strain evidence="1">IN212</strain>
    </source>
</reference>
<feature type="non-terminal residue" evidence="1">
    <location>
        <position position="41"/>
    </location>
</feature>
<gene>
    <name evidence="1" type="ORF">RFULGI_LOCUS16457</name>
</gene>
<dbReference type="AlphaFoldDB" id="A0A9N9P6A1"/>
<feature type="non-terminal residue" evidence="1">
    <location>
        <position position="1"/>
    </location>
</feature>
<name>A0A9N9P6A1_9GLOM</name>
<keyword evidence="2" id="KW-1185">Reference proteome</keyword>
<dbReference type="Proteomes" id="UP000789396">
    <property type="component" value="Unassembled WGS sequence"/>
</dbReference>
<proteinExistence type="predicted"/>